<organism evidence="1">
    <name type="scientific">Clitopilus passeckerianus</name>
    <name type="common">Pleurotus passeckerianus</name>
    <dbReference type="NCBI Taxonomy" id="648682"/>
    <lineage>
        <taxon>Eukaryota</taxon>
        <taxon>Fungi</taxon>
        <taxon>Dikarya</taxon>
        <taxon>Basidiomycota</taxon>
        <taxon>Agaricomycotina</taxon>
        <taxon>Agaricomycetes</taxon>
        <taxon>Agaricomycetidae</taxon>
        <taxon>Agaricales</taxon>
        <taxon>Tricholomatineae</taxon>
        <taxon>Entolomataceae</taxon>
        <taxon>Clitopilus</taxon>
    </lineage>
</organism>
<gene>
    <name evidence="1" type="primary">TS1</name>
</gene>
<sequence length="333" mass="38034">MVSVLSTALCKRPNFVSRFPANEHFDRGVIAENVQWYLSEKWPWKSDAERERYLTKDFEGWGLMILGDAPSDRTEAACLWFSWLFLWDDMVEKMSSSEARLSLVQLAEIFSDTRIPKDPTPIERIALAIRDMLLEVDDDDLRDLGRSILTQVCHFFTAIGSKQDRARAFAGGFDSFIKYRLNDVGGRLALELLLWARGCIIPPNAKSTGLADLVNISLLHATLINDFFSYEVEAEVLRELEFSGRKKHGYMVFNTVAVLMAEKSMSRTDAYVELIEKIKVVEKRYVKALDDLRIRHRESGEDLTRIEEVSDVLVDLMGGNSVWSETCGRYNPA</sequence>
<protein>
    <submittedName>
        <fullName evidence="1">Clitopilene synthase</fullName>
    </submittedName>
</protein>
<dbReference type="SUPFAM" id="SSF48576">
    <property type="entry name" value="Terpenoid synthases"/>
    <property type="match status" value="1"/>
</dbReference>
<reference evidence="1" key="1">
    <citation type="journal article" date="2024" name="Chem. Commun. (Camb.)">
        <title>Mechanistic characterisation of the diterpene synthase for clitopilene and identification of isopentalenene synthase from the fungus Clitopilus passeckerianus.</title>
        <authorList>
            <person name="Li H."/>
            <person name="Goldfuss B."/>
            <person name="Dickschat J.S."/>
        </authorList>
    </citation>
    <scope>NUCLEOTIDE SEQUENCE</scope>
    <source>
        <strain evidence="1">DSM 1602</strain>
    </source>
</reference>
<dbReference type="InterPro" id="IPR008949">
    <property type="entry name" value="Isoprenoid_synthase_dom_sf"/>
</dbReference>
<accession>A0AAU7YDG2</accession>
<proteinExistence type="evidence at transcript level"/>
<dbReference type="AlphaFoldDB" id="A0AAU7YDG2"/>
<dbReference type="Pfam" id="PF19086">
    <property type="entry name" value="Terpene_syn_C_2"/>
    <property type="match status" value="1"/>
</dbReference>
<dbReference type="EMBL" id="PP777465">
    <property type="protein sequence ID" value="XBY87421.1"/>
    <property type="molecule type" value="mRNA"/>
</dbReference>
<name>A0AAU7YDG2_CLIPA</name>
<dbReference type="Gene3D" id="1.10.600.10">
    <property type="entry name" value="Farnesyl Diphosphate Synthase"/>
    <property type="match status" value="1"/>
</dbReference>
<evidence type="ECO:0000313" key="1">
    <source>
        <dbReference type="EMBL" id="XBY87421.1"/>
    </source>
</evidence>